<dbReference type="GO" id="GO:0016020">
    <property type="term" value="C:membrane"/>
    <property type="evidence" value="ECO:0007669"/>
    <property type="project" value="UniProtKB-SubCell"/>
</dbReference>
<dbReference type="OrthoDB" id="9806522at2"/>
<keyword evidence="11" id="KW-1185">Reference proteome</keyword>
<proteinExistence type="inferred from homology"/>
<dbReference type="Proteomes" id="UP000027601">
    <property type="component" value="Unassembled WGS sequence"/>
</dbReference>
<dbReference type="InterPro" id="IPR036837">
    <property type="entry name" value="Cation_efflux_CTD_sf"/>
</dbReference>
<dbReference type="STRING" id="1121097.GCA_000428125_02258"/>
<dbReference type="InterPro" id="IPR027470">
    <property type="entry name" value="Cation_efflux_CTD"/>
</dbReference>
<dbReference type="InterPro" id="IPR050291">
    <property type="entry name" value="CDF_Transporter"/>
</dbReference>
<dbReference type="eggNOG" id="COG0053">
    <property type="taxonomic scope" value="Bacteria"/>
</dbReference>
<dbReference type="Pfam" id="PF01545">
    <property type="entry name" value="Cation_efflux"/>
    <property type="match status" value="1"/>
</dbReference>
<dbReference type="AlphaFoldDB" id="A0A069D308"/>
<evidence type="ECO:0000256" key="3">
    <source>
        <dbReference type="ARBA" id="ARBA00022448"/>
    </source>
</evidence>
<evidence type="ECO:0000256" key="4">
    <source>
        <dbReference type="ARBA" id="ARBA00022692"/>
    </source>
</evidence>
<reference evidence="10 11" key="1">
    <citation type="journal article" date="2015" name="Microbes Environ.">
        <title>Distribution and evolution of nitrogen fixation genes in the phylum bacteroidetes.</title>
        <authorList>
            <person name="Inoue J."/>
            <person name="Oshima K."/>
            <person name="Suda W."/>
            <person name="Sakamoto M."/>
            <person name="Iino T."/>
            <person name="Noda S."/>
            <person name="Hongoh Y."/>
            <person name="Hattori M."/>
            <person name="Ohkuma M."/>
        </authorList>
    </citation>
    <scope>NUCLEOTIDE SEQUENCE [LARGE SCALE GENOMIC DNA]</scope>
    <source>
        <strain evidence="10 11">JCM 15093</strain>
    </source>
</reference>
<sequence>MKEREQILIRASWISIIGNAILSILKMGVGIFAGSLAVLGDGIDSATDVVISIVTLFTARIVSRPPNSNYAYGYEKADSVAAKVLSFVIFFAGMQMLLSTGKSIIFAVPRELPSTIAIYVTLLSIIGKLGLAYYQFRQGKKAGSVMLIANAKNMRNDVIISTGVLCGLFFTFILKMPILDSITGLLISLYIIKSSIDIFMETNVVLMDGVKDTSVYSKIFDAVDRVPGAVNPHRVRSRQLGNLYMISLDIEVDGTLSLNEAHEIGNKVEHNIKETVDVYDIIVHIEPKGKTHHEEKFGVDKNSLSDKLR</sequence>
<dbReference type="InterPro" id="IPR002524">
    <property type="entry name" value="Cation_efflux"/>
</dbReference>
<dbReference type="Pfam" id="PF16916">
    <property type="entry name" value="ZT_dimer"/>
    <property type="match status" value="1"/>
</dbReference>
<feature type="domain" description="Cation efflux protein transmembrane" evidence="8">
    <location>
        <begin position="13"/>
        <end position="207"/>
    </location>
</feature>
<keyword evidence="6 7" id="KW-0472">Membrane</keyword>
<gene>
    <name evidence="10" type="ORF">JCM15093_1900</name>
</gene>
<dbReference type="EMBL" id="BAJS01000009">
    <property type="protein sequence ID" value="GAK36715.1"/>
    <property type="molecule type" value="Genomic_DNA"/>
</dbReference>
<evidence type="ECO:0000313" key="11">
    <source>
        <dbReference type="Proteomes" id="UP000027601"/>
    </source>
</evidence>
<dbReference type="PANTHER" id="PTHR43840">
    <property type="entry name" value="MITOCHONDRIAL METAL TRANSPORTER 1-RELATED"/>
    <property type="match status" value="1"/>
</dbReference>
<evidence type="ECO:0000259" key="8">
    <source>
        <dbReference type="Pfam" id="PF01545"/>
    </source>
</evidence>
<evidence type="ECO:0000256" key="1">
    <source>
        <dbReference type="ARBA" id="ARBA00004141"/>
    </source>
</evidence>
<dbReference type="NCBIfam" id="TIGR01297">
    <property type="entry name" value="CDF"/>
    <property type="match status" value="1"/>
</dbReference>
<feature type="domain" description="Cation efflux protein cytoplasmic" evidence="9">
    <location>
        <begin position="215"/>
        <end position="287"/>
    </location>
</feature>
<dbReference type="InterPro" id="IPR027469">
    <property type="entry name" value="Cation_efflux_TMD_sf"/>
</dbReference>
<evidence type="ECO:0000259" key="9">
    <source>
        <dbReference type="Pfam" id="PF16916"/>
    </source>
</evidence>
<dbReference type="GO" id="GO:0008324">
    <property type="term" value="F:monoatomic cation transmembrane transporter activity"/>
    <property type="evidence" value="ECO:0007669"/>
    <property type="project" value="InterPro"/>
</dbReference>
<feature type="transmembrane region" description="Helical" evidence="7">
    <location>
        <begin position="84"/>
        <end position="104"/>
    </location>
</feature>
<organism evidence="10 11">
    <name type="scientific">Bacteroides graminisolvens DSM 19988 = JCM 15093</name>
    <dbReference type="NCBI Taxonomy" id="1121097"/>
    <lineage>
        <taxon>Bacteria</taxon>
        <taxon>Pseudomonadati</taxon>
        <taxon>Bacteroidota</taxon>
        <taxon>Bacteroidia</taxon>
        <taxon>Bacteroidales</taxon>
        <taxon>Bacteroidaceae</taxon>
        <taxon>Bacteroides</taxon>
    </lineage>
</organism>
<protein>
    <submittedName>
        <fullName evidence="10">Cobalt-zinc-cadmium resistance protein</fullName>
    </submittedName>
</protein>
<feature type="transmembrane region" description="Helical" evidence="7">
    <location>
        <begin position="116"/>
        <end position="136"/>
    </location>
</feature>
<feature type="transmembrane region" description="Helical" evidence="7">
    <location>
        <begin position="157"/>
        <end position="176"/>
    </location>
</feature>
<evidence type="ECO:0000256" key="5">
    <source>
        <dbReference type="ARBA" id="ARBA00022989"/>
    </source>
</evidence>
<comment type="caution">
    <text evidence="10">The sequence shown here is derived from an EMBL/GenBank/DDBJ whole genome shotgun (WGS) entry which is preliminary data.</text>
</comment>
<comment type="similarity">
    <text evidence="2">Belongs to the cation diffusion facilitator (CDF) transporter (TC 2.A.4) family.</text>
</comment>
<dbReference type="Gene3D" id="1.20.1510.10">
    <property type="entry name" value="Cation efflux protein transmembrane domain"/>
    <property type="match status" value="1"/>
</dbReference>
<dbReference type="SUPFAM" id="SSF160240">
    <property type="entry name" value="Cation efflux protein cytoplasmic domain-like"/>
    <property type="match status" value="1"/>
</dbReference>
<feature type="transmembrane region" description="Helical" evidence="7">
    <location>
        <begin position="12"/>
        <end position="39"/>
    </location>
</feature>
<accession>A0A069D308</accession>
<name>A0A069D308_9BACE</name>
<dbReference type="InterPro" id="IPR058533">
    <property type="entry name" value="Cation_efflux_TM"/>
</dbReference>
<evidence type="ECO:0000256" key="6">
    <source>
        <dbReference type="ARBA" id="ARBA00023136"/>
    </source>
</evidence>
<dbReference type="FunFam" id="1.20.1510.10:FF:000006">
    <property type="entry name" value="Divalent cation efflux transporter"/>
    <property type="match status" value="1"/>
</dbReference>
<comment type="subcellular location">
    <subcellularLocation>
        <location evidence="1">Membrane</location>
        <topology evidence="1">Multi-pass membrane protein</topology>
    </subcellularLocation>
</comment>
<dbReference type="PANTHER" id="PTHR43840:SF50">
    <property type="entry name" value="MANGANESE EFFLUX SYSTEM PROTEIN MNES"/>
    <property type="match status" value="1"/>
</dbReference>
<evidence type="ECO:0000256" key="2">
    <source>
        <dbReference type="ARBA" id="ARBA00008114"/>
    </source>
</evidence>
<keyword evidence="3" id="KW-0813">Transport</keyword>
<keyword evidence="4 7" id="KW-0812">Transmembrane</keyword>
<dbReference type="FunFam" id="3.30.70.1350:FF:000015">
    <property type="entry name" value="Cation diffusion facilitator family transporter"/>
    <property type="match status" value="1"/>
</dbReference>
<evidence type="ECO:0000256" key="7">
    <source>
        <dbReference type="SAM" id="Phobius"/>
    </source>
</evidence>
<feature type="transmembrane region" description="Helical" evidence="7">
    <location>
        <begin position="45"/>
        <end position="63"/>
    </location>
</feature>
<keyword evidence="5 7" id="KW-1133">Transmembrane helix</keyword>
<dbReference type="SUPFAM" id="SSF161111">
    <property type="entry name" value="Cation efflux protein transmembrane domain-like"/>
    <property type="match status" value="1"/>
</dbReference>
<dbReference type="Gene3D" id="3.30.70.1350">
    <property type="entry name" value="Cation efflux protein, cytoplasmic domain"/>
    <property type="match status" value="1"/>
</dbReference>
<evidence type="ECO:0000313" key="10">
    <source>
        <dbReference type="EMBL" id="GAK36715.1"/>
    </source>
</evidence>
<dbReference type="RefSeq" id="WP_024996561.1">
    <property type="nucleotide sequence ID" value="NZ_ATZI01000009.1"/>
</dbReference>